<feature type="compositionally biased region" description="Acidic residues" evidence="1">
    <location>
        <begin position="704"/>
        <end position="720"/>
    </location>
</feature>
<dbReference type="Proteomes" id="UP000035682">
    <property type="component" value="Unplaced"/>
</dbReference>
<sequence>MEVEDGNSQWIERFKKCLENPDSKEEVSELVLDIEKLAQQIAKKKLTIDPHIFTKWIVDLGIKTSNLEQGIRLLSAGIKMNFASVNLLETDLSAFLEIICYDKKQKKNLKDDETLRKEKMDKKQREAERRKAKWKIICDSISEKYESEKNECCVQKNFDVKKELLKACITGGDNSFETVFNEHKLFIDERLNKLRRTQKSIKIRKQKKKAEKKIIEKVHFDDAYFEVATSNYEESNVRGLISLNARRDVHGKILKINGKCEFKPKQHELGKPSWFVRDFYNVVCECLKEVPSKELYRVHACFPVPPRNIEKPSGFLYDNYIPFVPEVPVEDSARVYADCMYIRGLSEEDALNIYGIDNNLLRDLNKLIRGEGNFTEVMEKLKNAIPKESIRKLIWSNENFDIGNKDNFNKVFNPYYDFETINMMFLPDLTNFEEIKRGKFRKFVESNGEAKVFFGREFISEVSKESTRRSQMFESSEYFDISQHIHDLSLANEECDDLHDGDINENDELDNDEVDLDVSFTSRNSVLSFANISILEDSIKRSTDVMEFSQLPRGVDQSHWKYKVGSGKKIVRSKSASSNKASPKSKKRMSSTSLNQITPKSSRILRSQNKKGTEPTLPEIKEELIDDMAIETEDEYDIASNPRRIPDSDLEEDSNGQRIKEELVVQNVSEQLVQQNVNEDELPSSRSAGTYDVEEQQSTRYRENDDDEFSDLEEVPEYNDAESVKSSTSTPMEIDDISPINSDNEDTLMEDSSNRTVKADVSFNNEEERKLEPSSEIRKPSQEIIKQSISAIYNDDNDNNDEDYFGPFGNIYDEDELEPIFLNQEVPKGYTNVVTDDIAHSFGYMAMKYSANALKIECTTNISYVNAPLVKLAIIDVLSNSSLNDSNWQSFNSITSLLQTDNYKNLDRKALYDPFKKFQEFKKALENLCLVFKSTFRTRIKENFPNDIFINGHHTLRSIFYCVSQIIPQTKDNKLHYLTFVNLLLHMNNKFEMTFIDPSTNKEPDGAAPVNCYVKKHFKS</sequence>
<feature type="region of interest" description="Disordered" evidence="1">
    <location>
        <begin position="571"/>
        <end position="655"/>
    </location>
</feature>
<dbReference type="GeneID" id="36378123"/>
<evidence type="ECO:0000256" key="1">
    <source>
        <dbReference type="SAM" id="MobiDB-lite"/>
    </source>
</evidence>
<feature type="compositionally biased region" description="Polar residues" evidence="1">
    <location>
        <begin position="590"/>
        <end position="607"/>
    </location>
</feature>
<proteinExistence type="predicted"/>
<gene>
    <name evidence="2 4 5" type="ORF">SRAE_2000043500</name>
</gene>
<protein>
    <submittedName>
        <fullName evidence="2 4">Uncharacterized protein</fullName>
    </submittedName>
</protein>
<reference evidence="2 3" key="1">
    <citation type="submission" date="2014-09" db="EMBL/GenBank/DDBJ databases">
        <authorList>
            <person name="Martin A.A."/>
        </authorList>
    </citation>
    <scope>NUCLEOTIDE SEQUENCE</scope>
    <source>
        <strain evidence="3">ED321</strain>
        <strain evidence="2">ED321 Heterogonic</strain>
    </source>
</reference>
<name>A0A090MXN8_STRRB</name>
<dbReference type="WBParaSite" id="SRAE_2000043500.1">
    <property type="protein sequence ID" value="SRAE_2000043500.1"/>
    <property type="gene ID" value="WBGene00260629"/>
</dbReference>
<evidence type="ECO:0000313" key="5">
    <source>
        <dbReference type="WormBase" id="SRAE_2000043500"/>
    </source>
</evidence>
<dbReference type="CTD" id="36378123"/>
<keyword evidence="3" id="KW-1185">Reference proteome</keyword>
<dbReference type="RefSeq" id="XP_024504959.1">
    <property type="nucleotide sequence ID" value="XM_024651265.1"/>
</dbReference>
<accession>A0A090MXN8</accession>
<evidence type="ECO:0000313" key="4">
    <source>
        <dbReference type="WBParaSite" id="SRAE_2000043500.1"/>
    </source>
</evidence>
<dbReference type="AlphaFoldDB" id="A0A090MXN8"/>
<feature type="compositionally biased region" description="Acidic residues" evidence="1">
    <location>
        <begin position="624"/>
        <end position="637"/>
    </location>
</feature>
<evidence type="ECO:0000313" key="2">
    <source>
        <dbReference type="EMBL" id="CEF65759.1"/>
    </source>
</evidence>
<reference evidence="4" key="2">
    <citation type="submission" date="2020-12" db="UniProtKB">
        <authorList>
            <consortium name="WormBaseParasite"/>
        </authorList>
    </citation>
    <scope>IDENTIFICATION</scope>
</reference>
<feature type="compositionally biased region" description="Low complexity" evidence="1">
    <location>
        <begin position="573"/>
        <end position="582"/>
    </location>
</feature>
<evidence type="ECO:0000313" key="3">
    <source>
        <dbReference type="Proteomes" id="UP000035682"/>
    </source>
</evidence>
<dbReference type="EMBL" id="LN609529">
    <property type="protein sequence ID" value="CEF65759.1"/>
    <property type="molecule type" value="Genomic_DNA"/>
</dbReference>
<organism evidence="2">
    <name type="scientific">Strongyloides ratti</name>
    <name type="common">Parasitic roundworm</name>
    <dbReference type="NCBI Taxonomy" id="34506"/>
    <lineage>
        <taxon>Eukaryota</taxon>
        <taxon>Metazoa</taxon>
        <taxon>Ecdysozoa</taxon>
        <taxon>Nematoda</taxon>
        <taxon>Chromadorea</taxon>
        <taxon>Rhabditida</taxon>
        <taxon>Tylenchina</taxon>
        <taxon>Panagrolaimomorpha</taxon>
        <taxon>Strongyloidoidea</taxon>
        <taxon>Strongyloididae</taxon>
        <taxon>Strongyloides</taxon>
    </lineage>
</organism>
<feature type="region of interest" description="Disordered" evidence="1">
    <location>
        <begin position="676"/>
        <end position="754"/>
    </location>
</feature>
<dbReference type="WormBase" id="SRAE_2000043500">
    <property type="protein sequence ID" value="SRP07534"/>
    <property type="gene ID" value="WBGene00260629"/>
</dbReference>